<keyword evidence="2" id="KW-0963">Cytoplasm</keyword>
<dbReference type="RefSeq" id="WP_047791450.1">
    <property type="nucleotide sequence ID" value="NZ_CP011856.1"/>
</dbReference>
<proteinExistence type="predicted"/>
<dbReference type="KEGG" id="seri:SERIO_v1c06520"/>
<evidence type="ECO:0000256" key="1">
    <source>
        <dbReference type="ARBA" id="ARBA00004496"/>
    </source>
</evidence>
<dbReference type="NCBIfam" id="TIGR01608">
    <property type="entry name" value="citD"/>
    <property type="match status" value="1"/>
</dbReference>
<name>A0A0H3XML9_9MOLU</name>
<accession>A0A0H3XML9</accession>
<keyword evidence="5" id="KW-0456">Lyase</keyword>
<keyword evidence="6" id="KW-1185">Reference proteome</keyword>
<gene>
    <name evidence="5" type="primary">citD</name>
    <name evidence="5" type="ORF">SERIO_v1c06520</name>
</gene>
<dbReference type="GO" id="GO:0016829">
    <property type="term" value="F:lyase activity"/>
    <property type="evidence" value="ECO:0007669"/>
    <property type="project" value="UniProtKB-KW"/>
</dbReference>
<dbReference type="Proteomes" id="UP000035661">
    <property type="component" value="Chromosome"/>
</dbReference>
<dbReference type="InterPro" id="IPR006495">
    <property type="entry name" value="CitD"/>
</dbReference>
<feature type="modified residue" description="O-(phosphoribosyl dephospho-coenzyme A)serine" evidence="4">
    <location>
        <position position="14"/>
    </location>
</feature>
<dbReference type="Pfam" id="PF06857">
    <property type="entry name" value="ACP"/>
    <property type="match status" value="1"/>
</dbReference>
<keyword evidence="3 4" id="KW-0597">Phosphoprotein</keyword>
<evidence type="ECO:0000256" key="2">
    <source>
        <dbReference type="ARBA" id="ARBA00022490"/>
    </source>
</evidence>
<dbReference type="AlphaFoldDB" id="A0A0H3XML9"/>
<reference evidence="5 6" key="1">
    <citation type="journal article" date="2015" name="Genome Biol. Evol.">
        <title>Found and Lost: The Fates of Horizontally Acquired Genes in Arthropod-Symbiotic Spiroplasma.</title>
        <authorList>
            <person name="Lo W.S."/>
            <person name="Gasparich G.E."/>
            <person name="Kuo C.H."/>
        </authorList>
    </citation>
    <scope>NUCLEOTIDE SEQUENCE [LARGE SCALE GENOMIC DNA]</scope>
    <source>
        <strain evidence="6">TDA-040725-5</strain>
    </source>
</reference>
<organism evidence="5 6">
    <name type="scientific">Spiroplasma eriocheiris</name>
    <dbReference type="NCBI Taxonomy" id="315358"/>
    <lineage>
        <taxon>Bacteria</taxon>
        <taxon>Bacillati</taxon>
        <taxon>Mycoplasmatota</taxon>
        <taxon>Mollicutes</taxon>
        <taxon>Entomoplasmatales</taxon>
        <taxon>Spiroplasmataceae</taxon>
        <taxon>Spiroplasma</taxon>
    </lineage>
</organism>
<comment type="subcellular location">
    <subcellularLocation>
        <location evidence="1">Cytoplasm</location>
    </subcellularLocation>
</comment>
<dbReference type="STRING" id="315358.SERIO_v1c06520"/>
<evidence type="ECO:0000313" key="6">
    <source>
        <dbReference type="Proteomes" id="UP000035661"/>
    </source>
</evidence>
<protein>
    <submittedName>
        <fullName evidence="5">Citrate lyase acyl carrier protein</fullName>
    </submittedName>
</protein>
<reference evidence="6" key="2">
    <citation type="submission" date="2015-06" db="EMBL/GenBank/DDBJ databases">
        <title>Complete genome sequence of Spiroplasma eriocheiris TDA-040725-5 (DSM 21848).</title>
        <authorList>
            <person name="Lo W.-S."/>
            <person name="Kuo C.-H."/>
        </authorList>
    </citation>
    <scope>NUCLEOTIDE SEQUENCE [LARGE SCALE GENOMIC DNA]</scope>
    <source>
        <strain evidence="6">TDA-040725-5</strain>
    </source>
</reference>
<evidence type="ECO:0000256" key="4">
    <source>
        <dbReference type="PIRSR" id="PIRSR002736-50"/>
    </source>
</evidence>
<dbReference type="NCBIfam" id="NF009726">
    <property type="entry name" value="PRK13253.1"/>
    <property type="match status" value="1"/>
</dbReference>
<dbReference type="InterPro" id="IPR023439">
    <property type="entry name" value="Mal_deCO2ase/Cit_lyase_ACP"/>
</dbReference>
<dbReference type="EMBL" id="CP011856">
    <property type="protein sequence ID" value="AKM54222.1"/>
    <property type="molecule type" value="Genomic_DNA"/>
</dbReference>
<dbReference type="PATRIC" id="fig|743698.3.peg.654"/>
<sequence>MEIKKMATAGSLESSDVLVTIEPNNDQKINLTINSPFICQFGQQIKRIALTTLANLQVKNCNLVIQDQRAIDEVLVARIITALERATESVIRY</sequence>
<dbReference type="GO" id="GO:0005737">
    <property type="term" value="C:cytoplasm"/>
    <property type="evidence" value="ECO:0007669"/>
    <property type="project" value="UniProtKB-SubCell"/>
</dbReference>
<evidence type="ECO:0000256" key="3">
    <source>
        <dbReference type="ARBA" id="ARBA00022553"/>
    </source>
</evidence>
<evidence type="ECO:0000313" key="5">
    <source>
        <dbReference type="EMBL" id="AKM54222.1"/>
    </source>
</evidence>
<dbReference type="PIRSF" id="PIRSF002736">
    <property type="entry name" value="Citrt_lyas_gamma"/>
    <property type="match status" value="1"/>
</dbReference>